<sequence>MREQFAEILKQTQNNQIAQMDLVIDNERYTRMFRPKERLILLGAGHIAQPLCEIAAMLGFSVTVVDDRPSFANHPRFPQAEHIVCDAFPHAIEHLHIHTGDYVAVITRGHRYDADCLRSLLAGTMPLYLGMLGSKRRTIALLHMLAQEGFAQDKLDSIYTPIGLDIGALSVQEIAVSIAAQLVQTRRRGLNRRSKSHILTEETFRADVVEDIVSNPLKKALLLVYETSGSTPVKSGSFMTVNEMFQAKGTIGGGCSESAVLRDAFHLIGTGESKCVTVDMNNDVAAEQGMVCGGQMKIFLTDLNEV</sequence>
<name>A0ABS6ES17_9FIRM</name>
<gene>
    <name evidence="3" type="ORF">KQI75_06675</name>
</gene>
<proteinExistence type="predicted"/>
<evidence type="ECO:0000259" key="1">
    <source>
        <dbReference type="Pfam" id="PF02625"/>
    </source>
</evidence>
<feature type="domain" description="XdhC- CoxI" evidence="1">
    <location>
        <begin position="220"/>
        <end position="278"/>
    </location>
</feature>
<evidence type="ECO:0000313" key="4">
    <source>
        <dbReference type="Proteomes" id="UP000783588"/>
    </source>
</evidence>
<feature type="domain" description="XdhC Rossmann" evidence="2">
    <location>
        <begin position="39"/>
        <end position="182"/>
    </location>
</feature>
<dbReference type="PANTHER" id="PTHR30388:SF6">
    <property type="entry name" value="XANTHINE DEHYDROGENASE SUBUNIT A-RELATED"/>
    <property type="match status" value="1"/>
</dbReference>
<organism evidence="3 4">
    <name type="scientific">Butyricicoccus intestinisimiae</name>
    <dbReference type="NCBI Taxonomy" id="2841509"/>
    <lineage>
        <taxon>Bacteria</taxon>
        <taxon>Bacillati</taxon>
        <taxon>Bacillota</taxon>
        <taxon>Clostridia</taxon>
        <taxon>Eubacteriales</taxon>
        <taxon>Butyricicoccaceae</taxon>
        <taxon>Butyricicoccus</taxon>
    </lineage>
</organism>
<keyword evidence="4" id="KW-1185">Reference proteome</keyword>
<comment type="caution">
    <text evidence="3">The sequence shown here is derived from an EMBL/GenBank/DDBJ whole genome shotgun (WGS) entry which is preliminary data.</text>
</comment>
<dbReference type="Pfam" id="PF02625">
    <property type="entry name" value="XdhC_CoxI"/>
    <property type="match status" value="1"/>
</dbReference>
<dbReference type="Proteomes" id="UP000783588">
    <property type="component" value="Unassembled WGS sequence"/>
</dbReference>
<protein>
    <submittedName>
        <fullName evidence="3">XdhC family protein</fullName>
    </submittedName>
</protein>
<dbReference type="RefSeq" id="WP_216469968.1">
    <property type="nucleotide sequence ID" value="NZ_JAHLQI010000003.1"/>
</dbReference>
<dbReference type="EMBL" id="JAHLQI010000003">
    <property type="protein sequence ID" value="MBU5490303.1"/>
    <property type="molecule type" value="Genomic_DNA"/>
</dbReference>
<reference evidence="3 4" key="1">
    <citation type="submission" date="2021-06" db="EMBL/GenBank/DDBJ databases">
        <authorList>
            <person name="Sun Q."/>
            <person name="Li D."/>
        </authorList>
    </citation>
    <scope>NUCLEOTIDE SEQUENCE [LARGE SCALE GENOMIC DNA]</scope>
    <source>
        <strain evidence="3 4">MSJd-7</strain>
    </source>
</reference>
<dbReference type="Pfam" id="PF13478">
    <property type="entry name" value="XdhC_C"/>
    <property type="match status" value="1"/>
</dbReference>
<dbReference type="InterPro" id="IPR003777">
    <property type="entry name" value="XdhC_CoxI"/>
</dbReference>
<dbReference type="PANTHER" id="PTHR30388">
    <property type="entry name" value="ALDEHYDE OXIDOREDUCTASE MOLYBDENUM COFACTOR ASSEMBLY PROTEIN"/>
    <property type="match status" value="1"/>
</dbReference>
<evidence type="ECO:0000259" key="2">
    <source>
        <dbReference type="Pfam" id="PF13478"/>
    </source>
</evidence>
<dbReference type="InterPro" id="IPR027051">
    <property type="entry name" value="XdhC_Rossmann_dom"/>
</dbReference>
<evidence type="ECO:0000313" key="3">
    <source>
        <dbReference type="EMBL" id="MBU5490303.1"/>
    </source>
</evidence>
<dbReference type="InterPro" id="IPR052698">
    <property type="entry name" value="MoCofactor_Util/Proc"/>
</dbReference>
<accession>A0ABS6ES17</accession>